<keyword evidence="4" id="KW-1185">Reference proteome</keyword>
<sequence length="442" mass="45392">MPVASNPLLQTGAAAKPARAVAGTPDKAPQAFNDKAPGFSQVYSQQSRDKAAPANNLPANERSKPVAAPASNGKVDEGKADKVADSGKTLPDDQDVPVDDPAQAGDALATDPQVLDQSLVAGQVTDAQPGAQLIQAQAEAVAPVVQAAAAQLQAQAAVATTAVPEEPPFDPASDPLADLPAVRLALEQNAQAQGTTSAHAKGANTQPDPAASQPAVNTLAAMLGKTDAEPGQDEPGEKAFSGLLEDGLKDLKGAASDTRVDDFANRLSALTQAATPKTANAVPVAVPTPLGQPLAMHQGGWTEGLVNRVMYLSSQNLKSADIQLQPAELGRLDIRVNLSPEQQAQITFTSGHAGVREALEGQVGRLKEMFVQQGLGQPDVNVADQQRGQQQGQQDDSPRLSGVAARRNEAGTAGEADDAQVAAAMPVEQQSVVGSSVVDFYA</sequence>
<dbReference type="Proteomes" id="UP001148203">
    <property type="component" value="Unassembled WGS sequence"/>
</dbReference>
<comment type="caution">
    <text evidence="3">The sequence shown here is derived from an EMBL/GenBank/DDBJ whole genome shotgun (WGS) entry which is preliminary data.</text>
</comment>
<feature type="region of interest" description="Disordered" evidence="1">
    <location>
        <begin position="384"/>
        <end position="418"/>
    </location>
</feature>
<organism evidence="3 4">
    <name type="scientific">Pseudomonas fontis</name>
    <dbReference type="NCBI Taxonomy" id="2942633"/>
    <lineage>
        <taxon>Bacteria</taxon>
        <taxon>Pseudomonadati</taxon>
        <taxon>Pseudomonadota</taxon>
        <taxon>Gammaproteobacteria</taxon>
        <taxon>Pseudomonadales</taxon>
        <taxon>Pseudomonadaceae</taxon>
        <taxon>Pseudomonas</taxon>
    </lineage>
</organism>
<dbReference type="Pfam" id="PF02120">
    <property type="entry name" value="Flg_hook"/>
    <property type="match status" value="1"/>
</dbReference>
<dbReference type="Gene3D" id="3.30.750.140">
    <property type="match status" value="1"/>
</dbReference>
<evidence type="ECO:0000313" key="3">
    <source>
        <dbReference type="EMBL" id="MDD0990481.1"/>
    </source>
</evidence>
<feature type="region of interest" description="Disordered" evidence="1">
    <location>
        <begin position="190"/>
        <end position="213"/>
    </location>
</feature>
<feature type="compositionally biased region" description="Low complexity" evidence="1">
    <location>
        <begin position="13"/>
        <end position="22"/>
    </location>
</feature>
<feature type="compositionally biased region" description="Basic and acidic residues" evidence="1">
    <location>
        <begin position="74"/>
        <end position="85"/>
    </location>
</feature>
<dbReference type="CDD" id="cd17470">
    <property type="entry name" value="T3SS_Flik_C"/>
    <property type="match status" value="1"/>
</dbReference>
<keyword evidence="3" id="KW-0282">Flagellum</keyword>
<accession>A0ABT5NQQ5</accession>
<dbReference type="EMBL" id="JAMDGY010000020">
    <property type="protein sequence ID" value="MDD0990481.1"/>
    <property type="molecule type" value="Genomic_DNA"/>
</dbReference>
<name>A0ABT5NQQ5_9PSED</name>
<keyword evidence="3" id="KW-0966">Cell projection</keyword>
<keyword evidence="3" id="KW-0969">Cilium</keyword>
<feature type="region of interest" description="Disordered" evidence="1">
    <location>
        <begin position="1"/>
        <end position="111"/>
    </location>
</feature>
<gene>
    <name evidence="3" type="ORF">M5G11_08000</name>
</gene>
<feature type="compositionally biased region" description="Low complexity" evidence="1">
    <location>
        <begin position="384"/>
        <end position="395"/>
    </location>
</feature>
<dbReference type="PANTHER" id="PTHR37533">
    <property type="entry name" value="FLAGELLAR HOOK-LENGTH CONTROL PROTEIN"/>
    <property type="match status" value="1"/>
</dbReference>
<dbReference type="RefSeq" id="WP_273911048.1">
    <property type="nucleotide sequence ID" value="NZ_JAMDGX010000037.1"/>
</dbReference>
<dbReference type="InterPro" id="IPR021136">
    <property type="entry name" value="Flagellar_hook_control-like_C"/>
</dbReference>
<feature type="compositionally biased region" description="Polar residues" evidence="1">
    <location>
        <begin position="190"/>
        <end position="207"/>
    </location>
</feature>
<protein>
    <submittedName>
        <fullName evidence="3">Flagellar hook-length control protein FliK</fullName>
    </submittedName>
</protein>
<evidence type="ECO:0000256" key="1">
    <source>
        <dbReference type="SAM" id="MobiDB-lite"/>
    </source>
</evidence>
<reference evidence="3 4" key="1">
    <citation type="submission" date="2022-05" db="EMBL/GenBank/DDBJ databases">
        <title>Novel Pseudomonas spp. Isolated from a Rainbow Trout Aquaculture Facility.</title>
        <authorList>
            <person name="Testerman T."/>
            <person name="Graf J."/>
        </authorList>
    </citation>
    <scope>NUCLEOTIDE SEQUENCE [LARGE SCALE GENOMIC DNA]</scope>
    <source>
        <strain evidence="3 4">ID681</strain>
    </source>
</reference>
<evidence type="ECO:0000259" key="2">
    <source>
        <dbReference type="Pfam" id="PF02120"/>
    </source>
</evidence>
<dbReference type="PANTHER" id="PTHR37533:SF2">
    <property type="entry name" value="FLAGELLAR HOOK-LENGTH CONTROL PROTEIN"/>
    <property type="match status" value="1"/>
</dbReference>
<dbReference type="InterPro" id="IPR038610">
    <property type="entry name" value="FliK-like_C_sf"/>
</dbReference>
<feature type="domain" description="Flagellar hook-length control protein-like C-terminal" evidence="2">
    <location>
        <begin position="308"/>
        <end position="391"/>
    </location>
</feature>
<evidence type="ECO:0000313" key="4">
    <source>
        <dbReference type="Proteomes" id="UP001148203"/>
    </source>
</evidence>
<proteinExistence type="predicted"/>
<dbReference type="InterPro" id="IPR052563">
    <property type="entry name" value="FliK"/>
</dbReference>